<dbReference type="GO" id="GO:0003700">
    <property type="term" value="F:DNA-binding transcription factor activity"/>
    <property type="evidence" value="ECO:0007669"/>
    <property type="project" value="InterPro"/>
</dbReference>
<evidence type="ECO:0000256" key="2">
    <source>
        <dbReference type="SAM" id="Coils"/>
    </source>
</evidence>
<keyword evidence="5" id="KW-1185">Reference proteome</keyword>
<evidence type="ECO:0000313" key="5">
    <source>
        <dbReference type="Proteomes" id="UP000215185"/>
    </source>
</evidence>
<protein>
    <submittedName>
        <fullName evidence="4">MerR family transcriptional regulator</fullName>
    </submittedName>
</protein>
<keyword evidence="1" id="KW-0238">DNA-binding</keyword>
<dbReference type="InterPro" id="IPR047057">
    <property type="entry name" value="MerR_fam"/>
</dbReference>
<dbReference type="KEGG" id="smen:SAMEA4412692_0323"/>
<evidence type="ECO:0000256" key="1">
    <source>
        <dbReference type="ARBA" id="ARBA00023125"/>
    </source>
</evidence>
<sequence>MSEEKQYTITQVSEIYDIKPNTIRYYERIGLLPKIPRKSSGNRYFTDDLNKWLEMVICLRHSGVSIEVLIDYCQLLMQGEKTVKAREELLREQLNTLLNKQKNLQRSIDRLQHKIGLYESGEILDKKTYYEEYGILFDEDGSWKERLDDYEN</sequence>
<dbReference type="EMBL" id="LT906439">
    <property type="protein sequence ID" value="SNU86659.1"/>
    <property type="molecule type" value="Genomic_DNA"/>
</dbReference>
<proteinExistence type="predicted"/>
<name>A0A239SN05_9STRE</name>
<reference evidence="4 5" key="1">
    <citation type="submission" date="2017-06" db="EMBL/GenBank/DDBJ databases">
        <authorList>
            <consortium name="Pathogen Informatics"/>
        </authorList>
    </citation>
    <scope>NUCLEOTIDE SEQUENCE [LARGE SCALE GENOMIC DNA]</scope>
    <source>
        <strain evidence="4 5">NCTC13788</strain>
    </source>
</reference>
<feature type="domain" description="HTH merR-type" evidence="3">
    <location>
        <begin position="6"/>
        <end position="75"/>
    </location>
</feature>
<dbReference type="Pfam" id="PF13411">
    <property type="entry name" value="MerR_1"/>
    <property type="match status" value="1"/>
</dbReference>
<evidence type="ECO:0000259" key="3">
    <source>
        <dbReference type="PROSITE" id="PS50937"/>
    </source>
</evidence>
<dbReference type="SUPFAM" id="SSF46955">
    <property type="entry name" value="Putative DNA-binding domain"/>
    <property type="match status" value="1"/>
</dbReference>
<evidence type="ECO:0000313" key="4">
    <source>
        <dbReference type="EMBL" id="SNU86659.1"/>
    </source>
</evidence>
<dbReference type="PANTHER" id="PTHR30204:SF98">
    <property type="entry name" value="HTH-TYPE TRANSCRIPTIONAL REGULATOR ADHR"/>
    <property type="match status" value="1"/>
</dbReference>
<keyword evidence="2" id="KW-0175">Coiled coil</keyword>
<dbReference type="STRING" id="1123308.GCA_000380085_01338"/>
<dbReference type="InterPro" id="IPR000551">
    <property type="entry name" value="MerR-type_HTH_dom"/>
</dbReference>
<dbReference type="PANTHER" id="PTHR30204">
    <property type="entry name" value="REDOX-CYCLING DRUG-SENSING TRANSCRIPTIONAL ACTIVATOR SOXR"/>
    <property type="match status" value="1"/>
</dbReference>
<dbReference type="OrthoDB" id="9811174at2"/>
<dbReference type="InterPro" id="IPR009061">
    <property type="entry name" value="DNA-bd_dom_put_sf"/>
</dbReference>
<feature type="coiled-coil region" evidence="2">
    <location>
        <begin position="87"/>
        <end position="114"/>
    </location>
</feature>
<dbReference type="eggNOG" id="COG0789">
    <property type="taxonomic scope" value="Bacteria"/>
</dbReference>
<accession>A0A239SN05</accession>
<dbReference type="CDD" id="cd01109">
    <property type="entry name" value="HTH_YyaN"/>
    <property type="match status" value="1"/>
</dbReference>
<dbReference type="AlphaFoldDB" id="A0A239SN05"/>
<dbReference type="RefSeq" id="WP_018373889.1">
    <property type="nucleotide sequence ID" value="NZ_LT906439.1"/>
</dbReference>
<dbReference type="SMART" id="SM00422">
    <property type="entry name" value="HTH_MERR"/>
    <property type="match status" value="1"/>
</dbReference>
<organism evidence="4 5">
    <name type="scientific">Streptococcus merionis</name>
    <dbReference type="NCBI Taxonomy" id="400065"/>
    <lineage>
        <taxon>Bacteria</taxon>
        <taxon>Bacillati</taxon>
        <taxon>Bacillota</taxon>
        <taxon>Bacilli</taxon>
        <taxon>Lactobacillales</taxon>
        <taxon>Streptococcaceae</taxon>
        <taxon>Streptococcus</taxon>
    </lineage>
</organism>
<dbReference type="PROSITE" id="PS50937">
    <property type="entry name" value="HTH_MERR_2"/>
    <property type="match status" value="1"/>
</dbReference>
<dbReference type="Proteomes" id="UP000215185">
    <property type="component" value="Chromosome 1"/>
</dbReference>
<dbReference type="Gene3D" id="1.10.1660.10">
    <property type="match status" value="1"/>
</dbReference>
<gene>
    <name evidence="4" type="primary">adhR</name>
    <name evidence="4" type="ORF">SAMEA4412692_00323</name>
</gene>
<dbReference type="GO" id="GO:0003677">
    <property type="term" value="F:DNA binding"/>
    <property type="evidence" value="ECO:0007669"/>
    <property type="project" value="UniProtKB-KW"/>
</dbReference>